<gene>
    <name evidence="11" type="ORF">AM2010_141</name>
</gene>
<dbReference type="PRINTS" id="PR00953">
    <property type="entry name" value="TYPE3IMRPROT"/>
</dbReference>
<keyword evidence="4 10" id="KW-1003">Cell membrane</keyword>
<evidence type="ECO:0000256" key="5">
    <source>
        <dbReference type="ARBA" id="ARBA00022692"/>
    </source>
</evidence>
<keyword evidence="5 10" id="KW-0812">Transmembrane</keyword>
<dbReference type="PANTHER" id="PTHR30065">
    <property type="entry name" value="FLAGELLAR BIOSYNTHETIC PROTEIN FLIR"/>
    <property type="match status" value="1"/>
</dbReference>
<keyword evidence="12" id="KW-1185">Reference proteome</keyword>
<dbReference type="GO" id="GO:0044780">
    <property type="term" value="P:bacterial-type flagellum assembly"/>
    <property type="evidence" value="ECO:0007669"/>
    <property type="project" value="UniProtKB-UniRule"/>
</dbReference>
<keyword evidence="6 10" id="KW-1133">Transmembrane helix</keyword>
<name>A0A0G3X6I4_9SPHN</name>
<dbReference type="KEGG" id="amx:AM2010_141"/>
<dbReference type="GO" id="GO:0006605">
    <property type="term" value="P:protein targeting"/>
    <property type="evidence" value="ECO:0007669"/>
    <property type="project" value="UniProtKB-UniRule"/>
</dbReference>
<dbReference type="GO" id="GO:0005886">
    <property type="term" value="C:plasma membrane"/>
    <property type="evidence" value="ECO:0007669"/>
    <property type="project" value="UniProtKB-SubCell"/>
</dbReference>
<dbReference type="GO" id="GO:0009425">
    <property type="term" value="C:bacterial-type flagellum basal body"/>
    <property type="evidence" value="ECO:0007669"/>
    <property type="project" value="UniProtKB-SubCell"/>
</dbReference>
<keyword evidence="7 10" id="KW-0472">Membrane</keyword>
<feature type="transmembrane region" description="Helical" evidence="10">
    <location>
        <begin position="42"/>
        <end position="62"/>
    </location>
</feature>
<protein>
    <recommendedName>
        <fullName evidence="3 9">Flagellar biosynthetic protein FliR</fullName>
    </recommendedName>
</protein>
<feature type="transmembrane region" description="Helical" evidence="10">
    <location>
        <begin position="132"/>
        <end position="153"/>
    </location>
</feature>
<feature type="transmembrane region" description="Helical" evidence="10">
    <location>
        <begin position="82"/>
        <end position="111"/>
    </location>
</feature>
<dbReference type="Pfam" id="PF01311">
    <property type="entry name" value="Bac_export_1"/>
    <property type="match status" value="1"/>
</dbReference>
<evidence type="ECO:0000256" key="9">
    <source>
        <dbReference type="NCBIfam" id="TIGR01400"/>
    </source>
</evidence>
<dbReference type="InterPro" id="IPR002010">
    <property type="entry name" value="T3SS_IM_R"/>
</dbReference>
<evidence type="ECO:0000256" key="3">
    <source>
        <dbReference type="ARBA" id="ARBA00021717"/>
    </source>
</evidence>
<dbReference type="PANTHER" id="PTHR30065:SF1">
    <property type="entry name" value="SURFACE PRESENTATION OF ANTIGENS PROTEIN SPAR"/>
    <property type="match status" value="1"/>
</dbReference>
<evidence type="ECO:0000256" key="8">
    <source>
        <dbReference type="ARBA" id="ARBA00023143"/>
    </source>
</evidence>
<feature type="transmembrane region" description="Helical" evidence="10">
    <location>
        <begin position="190"/>
        <end position="208"/>
    </location>
</feature>
<evidence type="ECO:0000313" key="11">
    <source>
        <dbReference type="EMBL" id="AKM06231.1"/>
    </source>
</evidence>
<feature type="transmembrane region" description="Helical" evidence="10">
    <location>
        <begin position="215"/>
        <end position="241"/>
    </location>
</feature>
<keyword evidence="11" id="KW-0969">Cilium</keyword>
<keyword evidence="8 10" id="KW-0975">Bacterial flagellum</keyword>
<reference evidence="11 12" key="1">
    <citation type="submission" date="2015-06" db="EMBL/GenBank/DDBJ databases">
        <authorList>
            <person name="Kim K.M."/>
        </authorList>
    </citation>
    <scope>NUCLEOTIDE SEQUENCE [LARGE SCALE GENOMIC DNA]</scope>
    <source>
        <strain evidence="11 12">KCTC 22370</strain>
    </source>
</reference>
<keyword evidence="11" id="KW-0282">Flagellum</keyword>
<sequence length="261" mass="26933">MIALDLGLGAIEQDFWRIVFLMTRIGAGLLAAPFFGAASVPMMVRVCLTAALAIFVGVWMPAVQPPEALFSADGMLAVAGEVAIGLALGFVLQIAFAAPVIAAEVIGGAMGMSMAMAADPNGGGQTTAFGQYFTIVLTLIFLALGAHLQWIALLAESYRTFPPGDTWMGADGFAQVAGFAGAMFETAVRIALPVTLVLLLVQMVTGVLSRSAPSLNLFALGLPAGVLAGIAALIIAAPMIYDQFGDIVQVSIDQTTGVLVR</sequence>
<comment type="function">
    <text evidence="1 10">Role in flagellar biosynthesis.</text>
</comment>
<evidence type="ECO:0000256" key="6">
    <source>
        <dbReference type="ARBA" id="ARBA00022989"/>
    </source>
</evidence>
<evidence type="ECO:0000256" key="1">
    <source>
        <dbReference type="ARBA" id="ARBA00002578"/>
    </source>
</evidence>
<dbReference type="AlphaFoldDB" id="A0A0G3X6I4"/>
<accession>A0A0G3X6I4</accession>
<feature type="transmembrane region" description="Helical" evidence="10">
    <location>
        <begin position="15"/>
        <end position="35"/>
    </location>
</feature>
<keyword evidence="11" id="KW-0966">Cell projection</keyword>
<comment type="subcellular location">
    <subcellularLocation>
        <location evidence="10">Cell membrane</location>
        <topology evidence="10">Multi-pass membrane protein</topology>
    </subcellularLocation>
    <subcellularLocation>
        <location evidence="10">Bacterial flagellum basal body</location>
    </subcellularLocation>
</comment>
<evidence type="ECO:0000256" key="4">
    <source>
        <dbReference type="ARBA" id="ARBA00022475"/>
    </source>
</evidence>
<dbReference type="NCBIfam" id="TIGR01400">
    <property type="entry name" value="fliR"/>
    <property type="match status" value="1"/>
</dbReference>
<dbReference type="PATRIC" id="fig|543877.4.peg.142"/>
<evidence type="ECO:0000256" key="2">
    <source>
        <dbReference type="ARBA" id="ARBA00009772"/>
    </source>
</evidence>
<proteinExistence type="inferred from homology"/>
<comment type="similarity">
    <text evidence="2 10">Belongs to the FliR/MopE/SpaR family.</text>
</comment>
<evidence type="ECO:0000256" key="10">
    <source>
        <dbReference type="RuleBase" id="RU362071"/>
    </source>
</evidence>
<organism evidence="11 12">
    <name type="scientific">Pelagerythrobacter marensis</name>
    <dbReference type="NCBI Taxonomy" id="543877"/>
    <lineage>
        <taxon>Bacteria</taxon>
        <taxon>Pseudomonadati</taxon>
        <taxon>Pseudomonadota</taxon>
        <taxon>Alphaproteobacteria</taxon>
        <taxon>Sphingomonadales</taxon>
        <taxon>Erythrobacteraceae</taxon>
        <taxon>Pelagerythrobacter</taxon>
    </lineage>
</organism>
<dbReference type="InterPro" id="IPR006303">
    <property type="entry name" value="FliR"/>
</dbReference>
<evidence type="ECO:0000256" key="7">
    <source>
        <dbReference type="ARBA" id="ARBA00023136"/>
    </source>
</evidence>
<dbReference type="RefSeq" id="WP_047805451.1">
    <property type="nucleotide sequence ID" value="NZ_CP011805.1"/>
</dbReference>
<dbReference type="EMBL" id="CP011805">
    <property type="protein sequence ID" value="AKM06231.1"/>
    <property type="molecule type" value="Genomic_DNA"/>
</dbReference>
<dbReference type="OrthoDB" id="9797790at2"/>
<dbReference type="STRING" id="543877.AM2010_141"/>
<dbReference type="Proteomes" id="UP000037643">
    <property type="component" value="Chromosome"/>
</dbReference>
<evidence type="ECO:0000313" key="12">
    <source>
        <dbReference type="Proteomes" id="UP000037643"/>
    </source>
</evidence>